<dbReference type="GO" id="GO:0004497">
    <property type="term" value="F:monooxygenase activity"/>
    <property type="evidence" value="ECO:0007669"/>
    <property type="project" value="UniProtKB-KW"/>
</dbReference>
<keyword evidence="2" id="KW-0503">Monooxygenase</keyword>
<name>A0A521FR59_9RHOB</name>
<dbReference type="PROSITE" id="PS00086">
    <property type="entry name" value="CYTOCHROME_P450"/>
    <property type="match status" value="1"/>
</dbReference>
<dbReference type="PANTHER" id="PTHR46696:SF1">
    <property type="entry name" value="CYTOCHROME P450 YJIB-RELATED"/>
    <property type="match status" value="1"/>
</dbReference>
<dbReference type="SUPFAM" id="SSF48264">
    <property type="entry name" value="Cytochrome P450"/>
    <property type="match status" value="1"/>
</dbReference>
<accession>A0A521FR59</accession>
<keyword evidence="2" id="KW-0408">Iron</keyword>
<keyword evidence="2" id="KW-0479">Metal-binding</keyword>
<keyword evidence="2" id="KW-0349">Heme</keyword>
<evidence type="ECO:0000313" key="4">
    <source>
        <dbReference type="Proteomes" id="UP000316030"/>
    </source>
</evidence>
<dbReference type="PANTHER" id="PTHR46696">
    <property type="entry name" value="P450, PUTATIVE (EUROFUNG)-RELATED"/>
    <property type="match status" value="1"/>
</dbReference>
<dbReference type="GO" id="GO:0020037">
    <property type="term" value="F:heme binding"/>
    <property type="evidence" value="ECO:0007669"/>
    <property type="project" value="InterPro"/>
</dbReference>
<comment type="similarity">
    <text evidence="1 2">Belongs to the cytochrome P450 family.</text>
</comment>
<dbReference type="OrthoDB" id="9801155at2"/>
<keyword evidence="4" id="KW-1185">Reference proteome</keyword>
<dbReference type="AlphaFoldDB" id="A0A521FR59"/>
<dbReference type="RefSeq" id="WP_142494913.1">
    <property type="nucleotide sequence ID" value="NZ_FXTO01000045.1"/>
</dbReference>
<gene>
    <name evidence="3" type="ORF">SAMN06265173_14522</name>
</gene>
<dbReference type="InterPro" id="IPR036396">
    <property type="entry name" value="Cyt_P450_sf"/>
</dbReference>
<organism evidence="3 4">
    <name type="scientific">Thalassovita litoralis</name>
    <dbReference type="NCBI Taxonomy" id="1010611"/>
    <lineage>
        <taxon>Bacteria</taxon>
        <taxon>Pseudomonadati</taxon>
        <taxon>Pseudomonadota</taxon>
        <taxon>Alphaproteobacteria</taxon>
        <taxon>Rhodobacterales</taxon>
        <taxon>Roseobacteraceae</taxon>
        <taxon>Thalassovita</taxon>
    </lineage>
</organism>
<dbReference type="EMBL" id="FXTO01000045">
    <property type="protein sequence ID" value="SMO98616.1"/>
    <property type="molecule type" value="Genomic_DNA"/>
</dbReference>
<evidence type="ECO:0000313" key="3">
    <source>
        <dbReference type="EMBL" id="SMO98616.1"/>
    </source>
</evidence>
<evidence type="ECO:0000256" key="2">
    <source>
        <dbReference type="RuleBase" id="RU000461"/>
    </source>
</evidence>
<dbReference type="Proteomes" id="UP000316030">
    <property type="component" value="Unassembled WGS sequence"/>
</dbReference>
<dbReference type="PRINTS" id="PR00359">
    <property type="entry name" value="BP450"/>
</dbReference>
<protein>
    <submittedName>
        <fullName evidence="3">Cytochrome P450</fullName>
    </submittedName>
</protein>
<dbReference type="InterPro" id="IPR001128">
    <property type="entry name" value="Cyt_P450"/>
</dbReference>
<proteinExistence type="inferred from homology"/>
<dbReference type="InterPro" id="IPR017972">
    <property type="entry name" value="Cyt_P450_CS"/>
</dbReference>
<dbReference type="GO" id="GO:0016705">
    <property type="term" value="F:oxidoreductase activity, acting on paired donors, with incorporation or reduction of molecular oxygen"/>
    <property type="evidence" value="ECO:0007669"/>
    <property type="project" value="InterPro"/>
</dbReference>
<dbReference type="Gene3D" id="1.10.630.10">
    <property type="entry name" value="Cytochrome P450"/>
    <property type="match status" value="1"/>
</dbReference>
<dbReference type="InterPro" id="IPR002397">
    <property type="entry name" value="Cyt_P450_B"/>
</dbReference>
<reference evidence="3 4" key="1">
    <citation type="submission" date="2017-05" db="EMBL/GenBank/DDBJ databases">
        <authorList>
            <person name="Varghese N."/>
            <person name="Submissions S."/>
        </authorList>
    </citation>
    <scope>NUCLEOTIDE SEQUENCE [LARGE SCALE GENOMIC DNA]</scope>
    <source>
        <strain evidence="3 4">DSM 29506</strain>
    </source>
</reference>
<sequence length="395" mass="42134">MKKWRSWFGGSARNNAPRLPVDLADAGLWADPAPVWAWLRDHQPLAETASGGYVLTRHADILDAFTNPALGNQPSRFSVLAARNRDKSTAAALTAHIPPFQDKPEHVPTRQAVSAAFHQVFRDAADWVPNLAQDRVAALRGQSFDLVRDLAQPFACSVMARFVGLPDDRQAIKHATQGFFHLFAPITDRAQFDATNAALDQARSFLSATPPPPGSLLAALTESGLPPQAALDNALLVLADGVENIEAGIATALDLTLTHAGDIPPDTPIDAITEEALRLATPGQIIPRVTRAPVRLHGIDLGEGVPVFLALGSANLDPAAHPEADRFKPGRSGETLLMFGRGRHRCIGAQLGVLQISSMLGALRTAGAVRTNAAPLVCQARFGHRWAGRNAGCLT</sequence>
<evidence type="ECO:0000256" key="1">
    <source>
        <dbReference type="ARBA" id="ARBA00010617"/>
    </source>
</evidence>
<keyword evidence="2" id="KW-0560">Oxidoreductase</keyword>
<dbReference type="GO" id="GO:0005506">
    <property type="term" value="F:iron ion binding"/>
    <property type="evidence" value="ECO:0007669"/>
    <property type="project" value="InterPro"/>
</dbReference>
<dbReference type="Pfam" id="PF00067">
    <property type="entry name" value="p450"/>
    <property type="match status" value="1"/>
</dbReference>